<dbReference type="NCBIfam" id="TIGR00786">
    <property type="entry name" value="dctM"/>
    <property type="match status" value="1"/>
</dbReference>
<dbReference type="EMBL" id="SNWH01000003">
    <property type="protein sequence ID" value="TDO13944.1"/>
    <property type="molecule type" value="Genomic_DNA"/>
</dbReference>
<comment type="subcellular location">
    <subcellularLocation>
        <location evidence="1 7">Cell inner membrane</location>
        <topology evidence="1 7">Multi-pass membrane protein</topology>
    </subcellularLocation>
</comment>
<feature type="domain" description="TRAP C4-dicarboxylate transport system permease DctM subunit" evidence="8">
    <location>
        <begin position="6"/>
        <end position="412"/>
    </location>
</feature>
<dbReference type="AlphaFoldDB" id="A0A4R6HYH4"/>
<evidence type="ECO:0000313" key="10">
    <source>
        <dbReference type="Proteomes" id="UP000295150"/>
    </source>
</evidence>
<dbReference type="Pfam" id="PF06808">
    <property type="entry name" value="DctM"/>
    <property type="match status" value="1"/>
</dbReference>
<dbReference type="PANTHER" id="PTHR33362">
    <property type="entry name" value="SIALIC ACID TRAP TRANSPORTER PERMEASE PROTEIN SIAT-RELATED"/>
    <property type="match status" value="1"/>
</dbReference>
<feature type="transmembrane region" description="Helical" evidence="7">
    <location>
        <begin position="238"/>
        <end position="254"/>
    </location>
</feature>
<protein>
    <recommendedName>
        <fullName evidence="7">TRAP transporter large permease protein</fullName>
    </recommendedName>
</protein>
<keyword evidence="10" id="KW-1185">Reference proteome</keyword>
<evidence type="ECO:0000259" key="8">
    <source>
        <dbReference type="Pfam" id="PF06808"/>
    </source>
</evidence>
<evidence type="ECO:0000256" key="1">
    <source>
        <dbReference type="ARBA" id="ARBA00004429"/>
    </source>
</evidence>
<feature type="transmembrane region" description="Helical" evidence="7">
    <location>
        <begin position="76"/>
        <end position="94"/>
    </location>
</feature>
<name>A0A4R6HYH4_9GAMM</name>
<evidence type="ECO:0000256" key="5">
    <source>
        <dbReference type="ARBA" id="ARBA00022989"/>
    </source>
</evidence>
<comment type="similarity">
    <text evidence="7">Belongs to the TRAP transporter large permease family.</text>
</comment>
<feature type="transmembrane region" description="Helical" evidence="7">
    <location>
        <begin position="172"/>
        <end position="192"/>
    </location>
</feature>
<comment type="caution">
    <text evidence="7">Lacks conserved residue(s) required for the propagation of feature annotation.</text>
</comment>
<feature type="transmembrane region" description="Helical" evidence="7">
    <location>
        <begin position="394"/>
        <end position="417"/>
    </location>
</feature>
<keyword evidence="7" id="KW-0813">Transport</keyword>
<dbReference type="Proteomes" id="UP000295150">
    <property type="component" value="Unassembled WGS sequence"/>
</dbReference>
<reference evidence="9 10" key="1">
    <citation type="submission" date="2019-03" db="EMBL/GenBank/DDBJ databases">
        <title>Freshwater and sediment microbial communities from various areas in North America, analyzing microbe dynamics in response to fracking.</title>
        <authorList>
            <person name="Lamendella R."/>
        </authorList>
    </citation>
    <scope>NUCLEOTIDE SEQUENCE [LARGE SCALE GENOMIC DNA]</scope>
    <source>
        <strain evidence="9 10">1_TX</strain>
    </source>
</reference>
<feature type="transmembrane region" description="Helical" evidence="7">
    <location>
        <begin position="354"/>
        <end position="374"/>
    </location>
</feature>
<evidence type="ECO:0000256" key="3">
    <source>
        <dbReference type="ARBA" id="ARBA00022519"/>
    </source>
</evidence>
<feature type="transmembrane region" description="Helical" evidence="7">
    <location>
        <begin position="134"/>
        <end position="160"/>
    </location>
</feature>
<dbReference type="RefSeq" id="WP_133482285.1">
    <property type="nucleotide sequence ID" value="NZ_SNWH01000003.1"/>
</dbReference>
<keyword evidence="3 7" id="KW-0997">Cell inner membrane</keyword>
<feature type="transmembrane region" description="Helical" evidence="7">
    <location>
        <begin position="266"/>
        <end position="291"/>
    </location>
</feature>
<feature type="transmembrane region" description="Helical" evidence="7">
    <location>
        <begin position="46"/>
        <end position="64"/>
    </location>
</feature>
<keyword evidence="2" id="KW-1003">Cell membrane</keyword>
<dbReference type="OrthoDB" id="9796052at2"/>
<feature type="transmembrane region" description="Helical" evidence="7">
    <location>
        <begin position="311"/>
        <end position="342"/>
    </location>
</feature>
<comment type="subunit">
    <text evidence="7">The complex comprises the extracytoplasmic solute receptor protein and the two transmembrane proteins.</text>
</comment>
<accession>A0A4R6HYH4</accession>
<organism evidence="9 10">
    <name type="scientific">Halomonas ventosae</name>
    <dbReference type="NCBI Taxonomy" id="229007"/>
    <lineage>
        <taxon>Bacteria</taxon>
        <taxon>Pseudomonadati</taxon>
        <taxon>Pseudomonadota</taxon>
        <taxon>Gammaproteobacteria</taxon>
        <taxon>Oceanospirillales</taxon>
        <taxon>Halomonadaceae</taxon>
        <taxon>Halomonas</taxon>
    </lineage>
</organism>
<comment type="caution">
    <text evidence="9">The sequence shown here is derived from an EMBL/GenBank/DDBJ whole genome shotgun (WGS) entry which is preliminary data.</text>
</comment>
<keyword evidence="5 7" id="KW-1133">Transmembrane helix</keyword>
<keyword evidence="4 7" id="KW-0812">Transmembrane</keyword>
<dbReference type="PANTHER" id="PTHR33362:SF2">
    <property type="entry name" value="TRAP TRANSPORTER LARGE PERMEASE PROTEIN"/>
    <property type="match status" value="1"/>
</dbReference>
<comment type="function">
    <text evidence="7">Part of the tripartite ATP-independent periplasmic (TRAP) transport system.</text>
</comment>
<evidence type="ECO:0000256" key="2">
    <source>
        <dbReference type="ARBA" id="ARBA00022475"/>
    </source>
</evidence>
<proteinExistence type="inferred from homology"/>
<dbReference type="PIRSF" id="PIRSF006066">
    <property type="entry name" value="HI0050"/>
    <property type="match status" value="1"/>
</dbReference>
<dbReference type="InterPro" id="IPR010656">
    <property type="entry name" value="DctM"/>
</dbReference>
<gene>
    <name evidence="9" type="ORF">DFO68_103169</name>
</gene>
<keyword evidence="6 7" id="KW-0472">Membrane</keyword>
<evidence type="ECO:0000256" key="6">
    <source>
        <dbReference type="ARBA" id="ARBA00023136"/>
    </source>
</evidence>
<evidence type="ECO:0000313" key="9">
    <source>
        <dbReference type="EMBL" id="TDO13944.1"/>
    </source>
</evidence>
<dbReference type="GO" id="GO:0022857">
    <property type="term" value="F:transmembrane transporter activity"/>
    <property type="evidence" value="ECO:0007669"/>
    <property type="project" value="UniProtKB-UniRule"/>
</dbReference>
<dbReference type="InterPro" id="IPR004681">
    <property type="entry name" value="TRAP_DctM"/>
</dbReference>
<sequence>MTVLLFALFFVFMLLGVPIALAIGASVLVALHAQGVPLMVVPQQMFQGINSFALVAVPMFILAGDLMAQGKVSEKLVAFADSLFGFLKGGLSIVSVGAGMFFAAISGSGAATTAAVGSSLVPELRKKGYDPASAASLIAASGTIGVVIPPSVPMIIYAVIAQQSVSKLFLSGILPGIAMGVGLAAIAIVQAYRRHYPRGTAFSPATIWRTFRGASWGLMTPVIILGGIFSGVFTPSEAAAVAVNYALLVSLFVYRDLGLADVYRILIRSAITTSVIMLVIATSAVLSWTLSSWQVPGAIAQAVLSLSTDPYVIMLLVVAVILLTGVFIETASALIILTPVLLPLVTQLGIDPIHFGLIIVVGLAIGMITPPVAINLYVASSVTQLPLERITRAILPYLLGLIGVLLLVVYVPILLGYSGAISHG</sequence>
<feature type="transmembrane region" description="Helical" evidence="7">
    <location>
        <begin position="213"/>
        <end position="232"/>
    </location>
</feature>
<dbReference type="GO" id="GO:0005886">
    <property type="term" value="C:plasma membrane"/>
    <property type="evidence" value="ECO:0007669"/>
    <property type="project" value="UniProtKB-SubCell"/>
</dbReference>
<evidence type="ECO:0000256" key="7">
    <source>
        <dbReference type="RuleBase" id="RU369079"/>
    </source>
</evidence>
<evidence type="ECO:0000256" key="4">
    <source>
        <dbReference type="ARBA" id="ARBA00022692"/>
    </source>
</evidence>